<name>A0A2P1CKU1_9CAUD</name>
<dbReference type="EMBL" id="MG948468">
    <property type="protein sequence ID" value="AVJ51820.1"/>
    <property type="molecule type" value="Genomic_DNA"/>
</dbReference>
<evidence type="ECO:0000313" key="1">
    <source>
        <dbReference type="EMBL" id="AVJ51820.1"/>
    </source>
</evidence>
<dbReference type="Proteomes" id="UP000241629">
    <property type="component" value="Segment"/>
</dbReference>
<sequence length="141" mass="16549">MTPEDFVKGCTLIGLTAEIVTTGSPEWKRVRIHQQGGEYAARCKADSNYVGLYVGRASFKHDEFYSMKLFVGSGYYEHHALHLMRDKGKILNHINLYALQQRAHNEAWALTLPRKEKEFKLFRKERARRMQIAMQQYYYAE</sequence>
<keyword evidence="2" id="KW-1185">Reference proteome</keyword>
<reference evidence="1 2" key="1">
    <citation type="submission" date="2018-02" db="EMBL/GenBank/DDBJ databases">
        <title>Complete genome sequence of Pantoea phage vB_PagS_Vid5.</title>
        <authorList>
            <person name="Truncaite L."/>
            <person name="Simoliunas E."/>
            <person name="Meskys R."/>
        </authorList>
    </citation>
    <scope>NUCLEOTIDE SEQUENCE [LARGE SCALE GENOMIC DNA]</scope>
</reference>
<protein>
    <submittedName>
        <fullName evidence="1">Uncharacterized protein</fullName>
    </submittedName>
</protein>
<evidence type="ECO:0000313" key="2">
    <source>
        <dbReference type="Proteomes" id="UP000241629"/>
    </source>
</evidence>
<gene>
    <name evidence="1" type="ORF">Vid5_gp65</name>
</gene>
<accession>A0A2P1CKU1</accession>
<proteinExistence type="predicted"/>
<organism evidence="1 2">
    <name type="scientific">Pantoea phage vB_PagS_Vid5</name>
    <dbReference type="NCBI Taxonomy" id="2099652"/>
    <lineage>
        <taxon>Viruses</taxon>
        <taxon>Duplodnaviria</taxon>
        <taxon>Heunggongvirae</taxon>
        <taxon>Uroviricota</taxon>
        <taxon>Caudoviricetes</taxon>
        <taxon>Vidquintavirus</taxon>
        <taxon>Vidquintavirus Vid5</taxon>
    </lineage>
</organism>